<comment type="caution">
    <text evidence="2">The sequence shown here is derived from an EMBL/GenBank/DDBJ whole genome shotgun (WGS) entry which is preliminary data.</text>
</comment>
<dbReference type="SMART" id="SM00530">
    <property type="entry name" value="HTH_XRE"/>
    <property type="match status" value="1"/>
</dbReference>
<dbReference type="AlphaFoldDB" id="A0A433N6E1"/>
<organism evidence="2 3">
    <name type="scientific">Chlorogloeopsis fritschii PCC 6912</name>
    <dbReference type="NCBI Taxonomy" id="211165"/>
    <lineage>
        <taxon>Bacteria</taxon>
        <taxon>Bacillati</taxon>
        <taxon>Cyanobacteriota</taxon>
        <taxon>Cyanophyceae</taxon>
        <taxon>Nostocales</taxon>
        <taxon>Chlorogloeopsidaceae</taxon>
        <taxon>Chlorogloeopsis</taxon>
    </lineage>
</organism>
<evidence type="ECO:0000313" key="3">
    <source>
        <dbReference type="Proteomes" id="UP000268857"/>
    </source>
</evidence>
<dbReference type="OrthoDB" id="465980at2"/>
<dbReference type="InterPro" id="IPR010982">
    <property type="entry name" value="Lambda_DNA-bd_dom_sf"/>
</dbReference>
<dbReference type="InterPro" id="IPR001387">
    <property type="entry name" value="Cro/C1-type_HTH"/>
</dbReference>
<proteinExistence type="predicted"/>
<dbReference type="STRING" id="211165.GCA_000317285_01726"/>
<dbReference type="CDD" id="cd00093">
    <property type="entry name" value="HTH_XRE"/>
    <property type="match status" value="1"/>
</dbReference>
<evidence type="ECO:0000313" key="2">
    <source>
        <dbReference type="EMBL" id="RUR77052.1"/>
    </source>
</evidence>
<dbReference type="RefSeq" id="WP_016879378.1">
    <property type="nucleotide sequence ID" value="NZ_AJLN01000058.1"/>
</dbReference>
<dbReference type="Gene3D" id="1.10.260.40">
    <property type="entry name" value="lambda repressor-like DNA-binding domains"/>
    <property type="match status" value="1"/>
</dbReference>
<reference evidence="2 3" key="1">
    <citation type="journal article" date="2019" name="Genome Biol. Evol.">
        <title>Day and night: Metabolic profiles and evolutionary relationships of six axenic non-marine cyanobacteria.</title>
        <authorList>
            <person name="Will S.E."/>
            <person name="Henke P."/>
            <person name="Boedeker C."/>
            <person name="Huang S."/>
            <person name="Brinkmann H."/>
            <person name="Rohde M."/>
            <person name="Jarek M."/>
            <person name="Friedl T."/>
            <person name="Seufert S."/>
            <person name="Schumacher M."/>
            <person name="Overmann J."/>
            <person name="Neumann-Schaal M."/>
            <person name="Petersen J."/>
        </authorList>
    </citation>
    <scope>NUCLEOTIDE SEQUENCE [LARGE SCALE GENOMIC DNA]</scope>
    <source>
        <strain evidence="2 3">PCC 6912</strain>
    </source>
</reference>
<keyword evidence="3" id="KW-1185">Reference proteome</keyword>
<gene>
    <name evidence="2" type="ORF">PCC6912_40110</name>
</gene>
<name>A0A433N6E1_CHLFR</name>
<protein>
    <recommendedName>
        <fullName evidence="1">HTH cro/C1-type domain-containing protein</fullName>
    </recommendedName>
</protein>
<dbReference type="Proteomes" id="UP000268857">
    <property type="component" value="Unassembled WGS sequence"/>
</dbReference>
<dbReference type="Pfam" id="PF13443">
    <property type="entry name" value="HTH_26"/>
    <property type="match status" value="1"/>
</dbReference>
<dbReference type="SUPFAM" id="SSF47413">
    <property type="entry name" value="lambda repressor-like DNA-binding domains"/>
    <property type="match status" value="1"/>
</dbReference>
<dbReference type="GO" id="GO:0003677">
    <property type="term" value="F:DNA binding"/>
    <property type="evidence" value="ECO:0007669"/>
    <property type="project" value="InterPro"/>
</dbReference>
<dbReference type="EMBL" id="RSCJ01000018">
    <property type="protein sequence ID" value="RUR77052.1"/>
    <property type="molecule type" value="Genomic_DNA"/>
</dbReference>
<sequence>MLGAVFDDSKALSPGAFIYIAIDKNGKILYVGKTSPRIKNLNHDRRHSVLKNIPDIRIAYLEVDFSLIGSIQKALISYFHPPFNEGRRVRGLESLRREKDLTQTELASLVGVDVSTVRNWEKGREGARMFSTVARLCEVLECTPSDLYQEEDD</sequence>
<feature type="domain" description="HTH cro/C1-type" evidence="1">
    <location>
        <begin position="92"/>
        <end position="147"/>
    </location>
</feature>
<accession>A0A433N6E1</accession>
<dbReference type="PROSITE" id="PS50943">
    <property type="entry name" value="HTH_CROC1"/>
    <property type="match status" value="1"/>
</dbReference>
<evidence type="ECO:0000259" key="1">
    <source>
        <dbReference type="PROSITE" id="PS50943"/>
    </source>
</evidence>